<evidence type="ECO:0000313" key="1">
    <source>
        <dbReference type="EMBL" id="MBB6733335.1"/>
    </source>
</evidence>
<organism evidence="1 2">
    <name type="scientific">Cohnella zeiphila</name>
    <dbReference type="NCBI Taxonomy" id="2761120"/>
    <lineage>
        <taxon>Bacteria</taxon>
        <taxon>Bacillati</taxon>
        <taxon>Bacillota</taxon>
        <taxon>Bacilli</taxon>
        <taxon>Bacillales</taxon>
        <taxon>Paenibacillaceae</taxon>
        <taxon>Cohnella</taxon>
    </lineage>
</organism>
<reference evidence="1 2" key="1">
    <citation type="submission" date="2020-08" db="EMBL/GenBank/DDBJ databases">
        <title>Cohnella phylogeny.</title>
        <authorList>
            <person name="Dunlap C."/>
        </authorList>
    </citation>
    <scope>NUCLEOTIDE SEQUENCE [LARGE SCALE GENOMIC DNA]</scope>
    <source>
        <strain evidence="1 2">CBP 2801</strain>
    </source>
</reference>
<evidence type="ECO:0008006" key="3">
    <source>
        <dbReference type="Google" id="ProtNLM"/>
    </source>
</evidence>
<dbReference type="Gene3D" id="1.50.10.20">
    <property type="match status" value="1"/>
</dbReference>
<dbReference type="Proteomes" id="UP000564644">
    <property type="component" value="Unassembled WGS sequence"/>
</dbReference>
<evidence type="ECO:0000313" key="2">
    <source>
        <dbReference type="Proteomes" id="UP000564644"/>
    </source>
</evidence>
<dbReference type="SUPFAM" id="SSF48239">
    <property type="entry name" value="Terpenoid cyclases/Protein prenyltransferases"/>
    <property type="match status" value="1"/>
</dbReference>
<proteinExistence type="predicted"/>
<protein>
    <recommendedName>
        <fullName evidence="3">Squalene cyclase C-terminal domain-containing protein</fullName>
    </recommendedName>
</protein>
<name>A0A7X0SR11_9BACL</name>
<dbReference type="AlphaFoldDB" id="A0A7X0SR11"/>
<dbReference type="RefSeq" id="WP_185131000.1">
    <property type="nucleotide sequence ID" value="NZ_JACJVO010000025.1"/>
</dbReference>
<gene>
    <name evidence="1" type="ORF">H7C18_20640</name>
</gene>
<sequence>MRAKSSVLEWLLDSDPAIRWQVMRDLAKEPEELVAAERSRVASEGWGARLLDLQAPEGHWGRDAEEGDLLCTAFTLILLRDLGLDPKGERARIAIGRVRDHLAWTKFDGQPFFDGETEPCINGRILAAGAYFGAASDRLVDRLLDEQLEDGGWNCDAPQSRRSSFHSTICVLEGLLEYEKAEGASAAVTDARVRGQEYLLERRMLRSLSSGEVIDRKWTRFWFPTTFHYDVLRGLDYLRSAGVEPDERMAEAVGLVRKRRHQNGLWPLRKPADRRLTLWADRVPFDMEETGKASRWNTLRALRVLDWQSARN</sequence>
<accession>A0A7X0SR11</accession>
<keyword evidence="2" id="KW-1185">Reference proteome</keyword>
<comment type="caution">
    <text evidence="1">The sequence shown here is derived from an EMBL/GenBank/DDBJ whole genome shotgun (WGS) entry which is preliminary data.</text>
</comment>
<dbReference type="EMBL" id="JACJVO010000025">
    <property type="protein sequence ID" value="MBB6733335.1"/>
    <property type="molecule type" value="Genomic_DNA"/>
</dbReference>
<dbReference type="InterPro" id="IPR008930">
    <property type="entry name" value="Terpenoid_cyclase/PrenylTrfase"/>
</dbReference>